<reference evidence="1" key="2">
    <citation type="submission" date="2020-09" db="EMBL/GenBank/DDBJ databases">
        <authorList>
            <person name="Yu Y."/>
        </authorList>
    </citation>
    <scope>NUCLEOTIDE SEQUENCE</scope>
    <source>
        <strain evidence="1">KCTC 49039</strain>
    </source>
</reference>
<keyword evidence="1" id="KW-0378">Hydrolase</keyword>
<dbReference type="GO" id="GO:0008967">
    <property type="term" value="F:phosphoglycolate phosphatase activity"/>
    <property type="evidence" value="ECO:0007669"/>
    <property type="project" value="TreeGrafter"/>
</dbReference>
<dbReference type="InterPro" id="IPR036412">
    <property type="entry name" value="HAD-like_sf"/>
</dbReference>
<evidence type="ECO:0000313" key="2">
    <source>
        <dbReference type="Proteomes" id="UP000610846"/>
    </source>
</evidence>
<protein>
    <submittedName>
        <fullName evidence="1">HAD family hydrolase</fullName>
    </submittedName>
</protein>
<dbReference type="InterPro" id="IPR050155">
    <property type="entry name" value="HAD-like_hydrolase_sf"/>
</dbReference>
<dbReference type="SFLD" id="SFLDG01129">
    <property type="entry name" value="C1.5:_HAD__Beta-PGM__Phosphata"/>
    <property type="match status" value="1"/>
</dbReference>
<dbReference type="Proteomes" id="UP000610846">
    <property type="component" value="Unassembled WGS sequence"/>
</dbReference>
<dbReference type="Gene3D" id="3.40.50.1000">
    <property type="entry name" value="HAD superfamily/HAD-like"/>
    <property type="match status" value="1"/>
</dbReference>
<dbReference type="Pfam" id="PF00702">
    <property type="entry name" value="Hydrolase"/>
    <property type="match status" value="1"/>
</dbReference>
<dbReference type="RefSeq" id="WP_191829074.1">
    <property type="nucleotide sequence ID" value="NZ_JACYHB010000007.1"/>
</dbReference>
<dbReference type="Gene3D" id="1.10.150.240">
    <property type="entry name" value="Putative phosphatase, domain 2"/>
    <property type="match status" value="1"/>
</dbReference>
<proteinExistence type="predicted"/>
<dbReference type="SFLD" id="SFLDG01135">
    <property type="entry name" value="C1.5.6:_HAD__Beta-PGM__Phospha"/>
    <property type="match status" value="1"/>
</dbReference>
<dbReference type="PANTHER" id="PTHR43434:SF16">
    <property type="entry name" value="BLL8046 PROTEIN"/>
    <property type="match status" value="1"/>
</dbReference>
<name>A0A927J0A1_9MICO</name>
<dbReference type="PRINTS" id="PR00413">
    <property type="entry name" value="HADHALOGNASE"/>
</dbReference>
<accession>A0A927J0A1</accession>
<dbReference type="InterPro" id="IPR006439">
    <property type="entry name" value="HAD-SF_hydro_IA"/>
</dbReference>
<dbReference type="NCBIfam" id="TIGR01509">
    <property type="entry name" value="HAD-SF-IA-v3"/>
    <property type="match status" value="1"/>
</dbReference>
<dbReference type="PANTHER" id="PTHR43434">
    <property type="entry name" value="PHOSPHOGLYCOLATE PHOSPHATASE"/>
    <property type="match status" value="1"/>
</dbReference>
<dbReference type="GO" id="GO:0006281">
    <property type="term" value="P:DNA repair"/>
    <property type="evidence" value="ECO:0007669"/>
    <property type="project" value="TreeGrafter"/>
</dbReference>
<evidence type="ECO:0000313" key="1">
    <source>
        <dbReference type="EMBL" id="MBD8079499.1"/>
    </source>
</evidence>
<gene>
    <name evidence="1" type="ORF">IF651_10580</name>
</gene>
<dbReference type="SFLD" id="SFLDS00003">
    <property type="entry name" value="Haloacid_Dehalogenase"/>
    <property type="match status" value="1"/>
</dbReference>
<dbReference type="SUPFAM" id="SSF56784">
    <property type="entry name" value="HAD-like"/>
    <property type="match status" value="1"/>
</dbReference>
<sequence length="226" mass="23535">MTGAVLFDVDGTLVDSNYVQVDAWVRAFRDAGVEVDAWHVHRSLGQAGPQLIERVARSRGLELDDAVADRVADAHSRHSAGSAHLLRAFDGAADLVRAVRERGARAVLATSASPDTLGHLREVLDVEEHLHAVTSADDVEVSKPEPQLVRVALDAAGVEPSDAVFVGDSVWDALAAGRAGVPCVAVLSGGVGRQELVDAGAVEVYDDVAALLAGLDGSALAAAWAR</sequence>
<keyword evidence="2" id="KW-1185">Reference proteome</keyword>
<dbReference type="InterPro" id="IPR023198">
    <property type="entry name" value="PGP-like_dom2"/>
</dbReference>
<dbReference type="InterPro" id="IPR023214">
    <property type="entry name" value="HAD_sf"/>
</dbReference>
<organism evidence="1 2">
    <name type="scientific">Cellulosimicrobium arenosum</name>
    <dbReference type="NCBI Taxonomy" id="2708133"/>
    <lineage>
        <taxon>Bacteria</taxon>
        <taxon>Bacillati</taxon>
        <taxon>Actinomycetota</taxon>
        <taxon>Actinomycetes</taxon>
        <taxon>Micrococcales</taxon>
        <taxon>Promicromonosporaceae</taxon>
        <taxon>Cellulosimicrobium</taxon>
    </lineage>
</organism>
<reference evidence="1" key="1">
    <citation type="journal article" date="2018" name="Curr. Microbiol.">
        <title>Cellulosimicrobium arenosum sp. nov., Isolated from Marine Sediment Sand.</title>
        <authorList>
            <person name="Oh M."/>
            <person name="Kim J.H."/>
            <person name="Yoon J.H."/>
            <person name="Schumann P."/>
            <person name="Kim W."/>
        </authorList>
    </citation>
    <scope>NUCLEOTIDE SEQUENCE</scope>
    <source>
        <strain evidence="1">KCTC 49039</strain>
    </source>
</reference>
<dbReference type="AlphaFoldDB" id="A0A927J0A1"/>
<comment type="caution">
    <text evidence="1">The sequence shown here is derived from an EMBL/GenBank/DDBJ whole genome shotgun (WGS) entry which is preliminary data.</text>
</comment>
<dbReference type="EMBL" id="JACYHB010000007">
    <property type="protein sequence ID" value="MBD8079499.1"/>
    <property type="molecule type" value="Genomic_DNA"/>
</dbReference>
<dbReference type="GO" id="GO:0005829">
    <property type="term" value="C:cytosol"/>
    <property type="evidence" value="ECO:0007669"/>
    <property type="project" value="TreeGrafter"/>
</dbReference>